<keyword evidence="2" id="KW-1133">Transmembrane helix</keyword>
<evidence type="ECO:0000256" key="2">
    <source>
        <dbReference type="SAM" id="Phobius"/>
    </source>
</evidence>
<feature type="compositionally biased region" description="Low complexity" evidence="1">
    <location>
        <begin position="462"/>
        <end position="472"/>
    </location>
</feature>
<dbReference type="Proteomes" id="UP000695562">
    <property type="component" value="Unassembled WGS sequence"/>
</dbReference>
<feature type="transmembrane region" description="Helical" evidence="2">
    <location>
        <begin position="484"/>
        <end position="507"/>
    </location>
</feature>
<dbReference type="PANTHER" id="PTHR31318:SF2">
    <property type="entry name" value="PECTIN LYASE-LIKE FAMILY PROTEIN-RELATED"/>
    <property type="match status" value="1"/>
</dbReference>
<proteinExistence type="predicted"/>
<keyword evidence="3" id="KW-0732">Signal</keyword>
<dbReference type="SUPFAM" id="SSF51126">
    <property type="entry name" value="Pectin lyase-like"/>
    <property type="match status" value="1"/>
</dbReference>
<evidence type="ECO:0000313" key="6">
    <source>
        <dbReference type="Proteomes" id="UP000695562"/>
    </source>
</evidence>
<evidence type="ECO:0000259" key="4">
    <source>
        <dbReference type="Pfam" id="PF13229"/>
    </source>
</evidence>
<keyword evidence="2" id="KW-0472">Membrane</keyword>
<dbReference type="EMBL" id="AJWJ01000071">
    <property type="protein sequence ID" value="KAF2076142.1"/>
    <property type="molecule type" value="Genomic_DNA"/>
</dbReference>
<evidence type="ECO:0000256" key="3">
    <source>
        <dbReference type="SAM" id="SignalP"/>
    </source>
</evidence>
<feature type="signal peptide" evidence="3">
    <location>
        <begin position="1"/>
        <end position="21"/>
    </location>
</feature>
<feature type="chain" id="PRO_5035196099" description="Right handed beta helix domain-containing protein" evidence="3">
    <location>
        <begin position="22"/>
        <end position="518"/>
    </location>
</feature>
<dbReference type="InterPro" id="IPR011050">
    <property type="entry name" value="Pectin_lyase_fold/virulence"/>
</dbReference>
<keyword evidence="6" id="KW-1185">Reference proteome</keyword>
<feature type="region of interest" description="Disordered" evidence="1">
    <location>
        <begin position="451"/>
        <end position="477"/>
    </location>
</feature>
<evidence type="ECO:0000256" key="1">
    <source>
        <dbReference type="SAM" id="MobiDB-lite"/>
    </source>
</evidence>
<dbReference type="AlphaFoldDB" id="A0A8J4V6S9"/>
<dbReference type="InterPro" id="IPR039448">
    <property type="entry name" value="Beta_helix"/>
</dbReference>
<dbReference type="PANTHER" id="PTHR31318">
    <property type="entry name" value="EXPRESSED PROTEIN-RELATED"/>
    <property type="match status" value="1"/>
</dbReference>
<reference evidence="5" key="1">
    <citation type="submission" date="2020-01" db="EMBL/GenBank/DDBJ databases">
        <title>Development of genomics and gene disruption for Polysphondylium violaceum indicates a role for the polyketide synthase stlB in stalk morphogenesis.</title>
        <authorList>
            <person name="Narita B."/>
            <person name="Kawabe Y."/>
            <person name="Kin K."/>
            <person name="Saito T."/>
            <person name="Gibbs R."/>
            <person name="Kuspa A."/>
            <person name="Muzny D."/>
            <person name="Queller D."/>
            <person name="Richards S."/>
            <person name="Strassman J."/>
            <person name="Sucgang R."/>
            <person name="Worley K."/>
            <person name="Schaap P."/>
        </authorList>
    </citation>
    <scope>NUCLEOTIDE SEQUENCE</scope>
    <source>
        <strain evidence="5">QSvi11</strain>
    </source>
</reference>
<keyword evidence="2" id="KW-0812">Transmembrane</keyword>
<feature type="domain" description="Right handed beta helix" evidence="4">
    <location>
        <begin position="189"/>
        <end position="336"/>
    </location>
</feature>
<dbReference type="Pfam" id="PF13229">
    <property type="entry name" value="Beta_helix"/>
    <property type="match status" value="1"/>
</dbReference>
<sequence>MKTIIYFTILLLVALICGTSSEVTTTTLIVDPASTSTSVQCGLSAADACPRIIEAYYSFLNSTVAKTNPADSQFPPLVIELVPGDYSKNTYTGNINFYGFDVTIQPYQNQKVVYSGVNTGNSATMFSFSQSGKVLPSLVNIYNITFDKLNCALMNGQMYTPLTVNFENVTISNSQYTSSQLIFFTSYSTNQTVVTFTNTAFDGCSGGLILVQGVYLGFYRSAITNTNGGQPISAYSYATLNITDSLFFKNNVPSANAIIFLNSGNLHLVGTTIQDNNGVAIWGTESVTVTIQTSYILRNTGSNIGAIRVDQSSSLDIQNSTINQNSGNYGGAIYSSASPVTMANCIVYNNLASQGMAIYISGSDLSVTNTSIMYSNDGSSQYTLQNMIYAYNAQVTFTNSSLNLGSQGVVNYFTLIDCTQSTIISYSTNVTTMGHDAMSCSSCTTTNGAENTQDQQVSCPPKSDSSSNGHKNSSSEKKPKKINYAAIFAPIGAVAGVAFIIVIVVIVKRRNRRNYHSI</sequence>
<dbReference type="InterPro" id="IPR012332">
    <property type="entry name" value="Autotransporter_pectin_lyase_C"/>
</dbReference>
<evidence type="ECO:0000313" key="5">
    <source>
        <dbReference type="EMBL" id="KAF2076142.1"/>
    </source>
</evidence>
<accession>A0A8J4V6S9</accession>
<name>A0A8J4V6S9_9MYCE</name>
<protein>
    <recommendedName>
        <fullName evidence="4">Right handed beta helix domain-containing protein</fullName>
    </recommendedName>
</protein>
<organism evidence="5 6">
    <name type="scientific">Polysphondylium violaceum</name>
    <dbReference type="NCBI Taxonomy" id="133409"/>
    <lineage>
        <taxon>Eukaryota</taxon>
        <taxon>Amoebozoa</taxon>
        <taxon>Evosea</taxon>
        <taxon>Eumycetozoa</taxon>
        <taxon>Dictyostelia</taxon>
        <taxon>Dictyosteliales</taxon>
        <taxon>Dictyosteliaceae</taxon>
        <taxon>Polysphondylium</taxon>
    </lineage>
</organism>
<gene>
    <name evidence="5" type="ORF">CYY_002549</name>
</gene>
<comment type="caution">
    <text evidence="5">The sequence shown here is derived from an EMBL/GenBank/DDBJ whole genome shotgun (WGS) entry which is preliminary data.</text>
</comment>
<dbReference type="Gene3D" id="2.160.20.20">
    <property type="match status" value="1"/>
</dbReference>